<gene>
    <name evidence="2" type="ORF">C7380_1204</name>
</gene>
<dbReference type="GO" id="GO:0016747">
    <property type="term" value="F:acyltransferase activity, transferring groups other than amino-acyl groups"/>
    <property type="evidence" value="ECO:0007669"/>
    <property type="project" value="InterPro"/>
</dbReference>
<evidence type="ECO:0000259" key="1">
    <source>
        <dbReference type="PROSITE" id="PS51186"/>
    </source>
</evidence>
<evidence type="ECO:0000313" key="3">
    <source>
        <dbReference type="Proteomes" id="UP000245921"/>
    </source>
</evidence>
<organism evidence="2 3">
    <name type="scientific">Oceanotoga teriensis</name>
    <dbReference type="NCBI Taxonomy" id="515440"/>
    <lineage>
        <taxon>Bacteria</taxon>
        <taxon>Thermotogati</taxon>
        <taxon>Thermotogota</taxon>
        <taxon>Thermotogae</taxon>
        <taxon>Petrotogales</taxon>
        <taxon>Petrotogaceae</taxon>
        <taxon>Oceanotoga</taxon>
    </lineage>
</organism>
<comment type="caution">
    <text evidence="2">The sequence shown here is derived from an EMBL/GenBank/DDBJ whole genome shotgun (WGS) entry which is preliminary data.</text>
</comment>
<dbReference type="Pfam" id="PF00583">
    <property type="entry name" value="Acetyltransf_1"/>
    <property type="match status" value="1"/>
</dbReference>
<dbReference type="PROSITE" id="PS51186">
    <property type="entry name" value="GNAT"/>
    <property type="match status" value="1"/>
</dbReference>
<dbReference type="Proteomes" id="UP000245921">
    <property type="component" value="Unassembled WGS sequence"/>
</dbReference>
<dbReference type="EMBL" id="QGGI01000020">
    <property type="protein sequence ID" value="PWJ88066.1"/>
    <property type="molecule type" value="Genomic_DNA"/>
</dbReference>
<sequence>MIKVFKANLNNIDFICDLSESLNYKNVFDVENGVLIRVLDKNTVENNIDNFLIASVDDEFAGFLWYSWDYPYDMINNTVLYEDISDCVYSEQIGVSRKYKRCGIGRAFYEYLSALTGKNVLVYVNKEPEGNLASLNFHKSVGFKVVGIFEADEFVGIKGFKSYLLKK</sequence>
<proteinExistence type="predicted"/>
<dbReference type="InterPro" id="IPR016181">
    <property type="entry name" value="Acyl_CoA_acyltransferase"/>
</dbReference>
<accession>A0AA45HHZ2</accession>
<dbReference type="InterPro" id="IPR000182">
    <property type="entry name" value="GNAT_dom"/>
</dbReference>
<name>A0AA45HHZ2_9BACT</name>
<dbReference type="AlphaFoldDB" id="A0AA45HHZ2"/>
<dbReference type="Gene3D" id="3.40.630.30">
    <property type="match status" value="1"/>
</dbReference>
<evidence type="ECO:0000313" key="2">
    <source>
        <dbReference type="EMBL" id="PWJ88066.1"/>
    </source>
</evidence>
<protein>
    <submittedName>
        <fullName evidence="2">GNAT superfamily acetyltransferase</fullName>
    </submittedName>
</protein>
<dbReference type="CDD" id="cd04301">
    <property type="entry name" value="NAT_SF"/>
    <property type="match status" value="1"/>
</dbReference>
<keyword evidence="3" id="KW-1185">Reference proteome</keyword>
<reference evidence="2 3" key="1">
    <citation type="submission" date="2018-05" db="EMBL/GenBank/DDBJ databases">
        <title>Genomic Encyclopedia of Type Strains, Phase IV (KMG-IV): sequencing the most valuable type-strain genomes for metagenomic binning, comparative biology and taxonomic classification.</title>
        <authorList>
            <person name="Goeker M."/>
        </authorList>
    </citation>
    <scope>NUCLEOTIDE SEQUENCE [LARGE SCALE GENOMIC DNA]</scope>
    <source>
        <strain evidence="2 3">DSM 24906</strain>
    </source>
</reference>
<dbReference type="RefSeq" id="WP_109605985.1">
    <property type="nucleotide sequence ID" value="NZ_QGGI01000020.1"/>
</dbReference>
<feature type="domain" description="N-acetyltransferase" evidence="1">
    <location>
        <begin position="2"/>
        <end position="167"/>
    </location>
</feature>
<dbReference type="SUPFAM" id="SSF55729">
    <property type="entry name" value="Acyl-CoA N-acyltransferases (Nat)"/>
    <property type="match status" value="1"/>
</dbReference>